<feature type="compositionally biased region" description="Low complexity" evidence="1">
    <location>
        <begin position="8"/>
        <end position="21"/>
    </location>
</feature>
<evidence type="ECO:0000256" key="1">
    <source>
        <dbReference type="SAM" id="MobiDB-lite"/>
    </source>
</evidence>
<dbReference type="AlphaFoldDB" id="A0AA37XGF1"/>
<organism evidence="2 3">
    <name type="scientific">Litorihabitans aurantiacus</name>
    <dbReference type="NCBI Taxonomy" id="1930061"/>
    <lineage>
        <taxon>Bacteria</taxon>
        <taxon>Bacillati</taxon>
        <taxon>Actinomycetota</taxon>
        <taxon>Actinomycetes</taxon>
        <taxon>Micrococcales</taxon>
        <taxon>Beutenbergiaceae</taxon>
        <taxon>Litorihabitans</taxon>
    </lineage>
</organism>
<comment type="caution">
    <text evidence="2">The sequence shown here is derived from an EMBL/GenBank/DDBJ whole genome shotgun (WGS) entry which is preliminary data.</text>
</comment>
<keyword evidence="3" id="KW-1185">Reference proteome</keyword>
<protein>
    <submittedName>
        <fullName evidence="2">Uncharacterized protein</fullName>
    </submittedName>
</protein>
<proteinExistence type="predicted"/>
<sequence length="79" mass="7822">MTPSARKTAIAGSNTGAGAAASTTCVSAAEVEPRWVASAGTNSAVTEWSPAARSLVARVAVPSVTGEVPRVVAPSRNVT</sequence>
<evidence type="ECO:0000313" key="3">
    <source>
        <dbReference type="Proteomes" id="UP001157161"/>
    </source>
</evidence>
<accession>A0AA37XGF1</accession>
<reference evidence="2" key="1">
    <citation type="journal article" date="2014" name="Int. J. Syst. Evol. Microbiol.">
        <title>Complete genome sequence of Corynebacterium casei LMG S-19264T (=DSM 44701T), isolated from a smear-ripened cheese.</title>
        <authorList>
            <consortium name="US DOE Joint Genome Institute (JGI-PGF)"/>
            <person name="Walter F."/>
            <person name="Albersmeier A."/>
            <person name="Kalinowski J."/>
            <person name="Ruckert C."/>
        </authorList>
    </citation>
    <scope>NUCLEOTIDE SEQUENCE</scope>
    <source>
        <strain evidence="2">NBRC 112290</strain>
    </source>
</reference>
<name>A0AA37XGF1_9MICO</name>
<reference evidence="2" key="2">
    <citation type="submission" date="2023-02" db="EMBL/GenBank/DDBJ databases">
        <authorList>
            <person name="Sun Q."/>
            <person name="Mori K."/>
        </authorList>
    </citation>
    <scope>NUCLEOTIDE SEQUENCE</scope>
    <source>
        <strain evidence="2">NBRC 112290</strain>
    </source>
</reference>
<dbReference type="Proteomes" id="UP001157161">
    <property type="component" value="Unassembled WGS sequence"/>
</dbReference>
<gene>
    <name evidence="2" type="ORF">GCM10025875_27540</name>
</gene>
<feature type="region of interest" description="Disordered" evidence="1">
    <location>
        <begin position="1"/>
        <end position="21"/>
    </location>
</feature>
<evidence type="ECO:0000313" key="2">
    <source>
        <dbReference type="EMBL" id="GMA32762.1"/>
    </source>
</evidence>
<dbReference type="EMBL" id="BSUM01000001">
    <property type="protein sequence ID" value="GMA32762.1"/>
    <property type="molecule type" value="Genomic_DNA"/>
</dbReference>